<dbReference type="AlphaFoldDB" id="A0ABD5PIE8"/>
<gene>
    <name evidence="1" type="ORF">ACFO0N_22000</name>
</gene>
<sequence length="109" mass="12068">MQTTEIRAVLPAEQVQNMMLFLSFAGYHSHRAIESLRDDFTTASKINRATESSGVVMGGMTAAHLETTVTEYVGEAIRIEVVEDINEGDNGNAVFKARRPSTRSLYRSD</sequence>
<organism evidence="1 2">
    <name type="scientific">Halobium salinum</name>
    <dbReference type="NCBI Taxonomy" id="1364940"/>
    <lineage>
        <taxon>Archaea</taxon>
        <taxon>Methanobacteriati</taxon>
        <taxon>Methanobacteriota</taxon>
        <taxon>Stenosarchaea group</taxon>
        <taxon>Halobacteria</taxon>
        <taxon>Halobacteriales</taxon>
        <taxon>Haloferacaceae</taxon>
        <taxon>Halobium</taxon>
    </lineage>
</organism>
<accession>A0ABD5PIE8</accession>
<name>A0ABD5PIE8_9EURY</name>
<dbReference type="RefSeq" id="WP_267620993.1">
    <property type="nucleotide sequence ID" value="NZ_JAODIW010000005.1"/>
</dbReference>
<keyword evidence="2" id="KW-1185">Reference proteome</keyword>
<evidence type="ECO:0000313" key="2">
    <source>
        <dbReference type="Proteomes" id="UP001595921"/>
    </source>
</evidence>
<evidence type="ECO:0000313" key="1">
    <source>
        <dbReference type="EMBL" id="MFC4360622.1"/>
    </source>
</evidence>
<dbReference type="Proteomes" id="UP001595921">
    <property type="component" value="Unassembled WGS sequence"/>
</dbReference>
<proteinExistence type="predicted"/>
<protein>
    <submittedName>
        <fullName evidence="1">Uncharacterized protein</fullName>
    </submittedName>
</protein>
<reference evidence="1 2" key="1">
    <citation type="journal article" date="2019" name="Int. J. Syst. Evol. Microbiol.">
        <title>The Global Catalogue of Microorganisms (GCM) 10K type strain sequencing project: providing services to taxonomists for standard genome sequencing and annotation.</title>
        <authorList>
            <consortium name="The Broad Institute Genomics Platform"/>
            <consortium name="The Broad Institute Genome Sequencing Center for Infectious Disease"/>
            <person name="Wu L."/>
            <person name="Ma J."/>
        </authorList>
    </citation>
    <scope>NUCLEOTIDE SEQUENCE [LARGE SCALE GENOMIC DNA]</scope>
    <source>
        <strain evidence="1 2">CGMCC 1.12553</strain>
    </source>
</reference>
<comment type="caution">
    <text evidence="1">The sequence shown here is derived from an EMBL/GenBank/DDBJ whole genome shotgun (WGS) entry which is preliminary data.</text>
</comment>
<dbReference type="EMBL" id="JBHSDS010000017">
    <property type="protein sequence ID" value="MFC4360622.1"/>
    <property type="molecule type" value="Genomic_DNA"/>
</dbReference>